<reference evidence="2 3" key="1">
    <citation type="submission" date="2022-09" db="EMBL/GenBank/DDBJ databases">
        <authorList>
            <person name="Palmer J.M."/>
        </authorList>
    </citation>
    <scope>NUCLEOTIDE SEQUENCE [LARGE SCALE GENOMIC DNA]</scope>
    <source>
        <strain evidence="2 3">DSM 7382</strain>
    </source>
</reference>
<keyword evidence="3" id="KW-1185">Reference proteome</keyword>
<proteinExistence type="predicted"/>
<evidence type="ECO:0000313" key="2">
    <source>
        <dbReference type="EMBL" id="KAK7691501.1"/>
    </source>
</evidence>
<protein>
    <submittedName>
        <fullName evidence="2">Uncharacterized protein</fullName>
    </submittedName>
</protein>
<dbReference type="EMBL" id="JASBNA010000005">
    <property type="protein sequence ID" value="KAK7691501.1"/>
    <property type="molecule type" value="Genomic_DNA"/>
</dbReference>
<feature type="region of interest" description="Disordered" evidence="1">
    <location>
        <begin position="24"/>
        <end position="152"/>
    </location>
</feature>
<sequence>MVVAKWKEAVLHIREEERQMVLEEERRRGHEHLDDILTRSGQILEAQQAELGKTEMTSSSRSQSSSLVTTPLPWTTSPDGSDDEDLGADSDNSDATPDSDDEEDVDTAGLLGSTHSASVTPAPDESTSSRNSLAPTDPRSSRSATPSHGSLELLMYPEDTDVSSPIELEPLSKRFVPDPFTEPEAFVFTHKPLQPFDPDVDMDEVQATPVSSTKEVSFADELFHESSPRQPWTSL</sequence>
<dbReference type="AlphaFoldDB" id="A0AAW0GPS3"/>
<feature type="compositionally biased region" description="Basic and acidic residues" evidence="1">
    <location>
        <begin position="24"/>
        <end position="37"/>
    </location>
</feature>
<gene>
    <name evidence="2" type="ORF">QCA50_004900</name>
</gene>
<feature type="compositionally biased region" description="Acidic residues" evidence="1">
    <location>
        <begin position="80"/>
        <end position="106"/>
    </location>
</feature>
<comment type="caution">
    <text evidence="2">The sequence shown here is derived from an EMBL/GenBank/DDBJ whole genome shotgun (WGS) entry which is preliminary data.</text>
</comment>
<accession>A0AAW0GPS3</accession>
<dbReference type="Proteomes" id="UP001385951">
    <property type="component" value="Unassembled WGS sequence"/>
</dbReference>
<evidence type="ECO:0000256" key="1">
    <source>
        <dbReference type="SAM" id="MobiDB-lite"/>
    </source>
</evidence>
<evidence type="ECO:0000313" key="3">
    <source>
        <dbReference type="Proteomes" id="UP001385951"/>
    </source>
</evidence>
<name>A0AAW0GPS3_9APHY</name>
<feature type="compositionally biased region" description="Polar residues" evidence="1">
    <location>
        <begin position="113"/>
        <end position="134"/>
    </location>
</feature>
<feature type="compositionally biased region" description="Polar residues" evidence="1">
    <location>
        <begin position="67"/>
        <end position="79"/>
    </location>
</feature>
<organism evidence="2 3">
    <name type="scientific">Cerrena zonata</name>
    <dbReference type="NCBI Taxonomy" id="2478898"/>
    <lineage>
        <taxon>Eukaryota</taxon>
        <taxon>Fungi</taxon>
        <taxon>Dikarya</taxon>
        <taxon>Basidiomycota</taxon>
        <taxon>Agaricomycotina</taxon>
        <taxon>Agaricomycetes</taxon>
        <taxon>Polyporales</taxon>
        <taxon>Cerrenaceae</taxon>
        <taxon>Cerrena</taxon>
    </lineage>
</organism>